<feature type="transmembrane region" description="Helical" evidence="7">
    <location>
        <begin position="798"/>
        <end position="817"/>
    </location>
</feature>
<dbReference type="InterPro" id="IPR003838">
    <property type="entry name" value="ABC3_permease_C"/>
</dbReference>
<dbReference type="PANTHER" id="PTHR30287:SF1">
    <property type="entry name" value="INNER MEMBRANE PROTEIN"/>
    <property type="match status" value="1"/>
</dbReference>
<feature type="domain" description="ABC3 transporter permease C-terminal" evidence="8">
    <location>
        <begin position="749"/>
        <end position="854"/>
    </location>
</feature>
<dbReference type="GO" id="GO:0005886">
    <property type="term" value="C:plasma membrane"/>
    <property type="evidence" value="ECO:0007669"/>
    <property type="project" value="UniProtKB-SubCell"/>
</dbReference>
<feature type="domain" description="ABC3 transporter permease C-terminal" evidence="8">
    <location>
        <begin position="349"/>
        <end position="465"/>
    </location>
</feature>
<gene>
    <name evidence="9" type="ORF">DIY07_04775</name>
</gene>
<comment type="caution">
    <text evidence="9">The sequence shown here is derived from an EMBL/GenBank/DDBJ whole genome shotgun (WGS) entry which is preliminary data.</text>
</comment>
<dbReference type="PANTHER" id="PTHR30287">
    <property type="entry name" value="MEMBRANE COMPONENT OF PREDICTED ABC SUPERFAMILY METABOLITE UPTAKE TRANSPORTER"/>
    <property type="match status" value="1"/>
</dbReference>
<keyword evidence="6" id="KW-0175">Coiled coil</keyword>
<evidence type="ECO:0000259" key="8">
    <source>
        <dbReference type="Pfam" id="PF02687"/>
    </source>
</evidence>
<keyword evidence="2" id="KW-1003">Cell membrane</keyword>
<evidence type="ECO:0000313" key="9">
    <source>
        <dbReference type="EMBL" id="RLU57203.1"/>
    </source>
</evidence>
<keyword evidence="3 7" id="KW-0812">Transmembrane</keyword>
<organism evidence="9 10">
    <name type="scientific">Streptococcus iniae</name>
    <name type="common">Streptococcus shiloi</name>
    <dbReference type="NCBI Taxonomy" id="1346"/>
    <lineage>
        <taxon>Bacteria</taxon>
        <taxon>Bacillati</taxon>
        <taxon>Bacillota</taxon>
        <taxon>Bacilli</taxon>
        <taxon>Lactobacillales</taxon>
        <taxon>Streptococcaceae</taxon>
        <taxon>Streptococcus</taxon>
    </lineage>
</organism>
<protein>
    <submittedName>
        <fullName evidence="9">Peptide ABC transporter permease</fullName>
    </submittedName>
</protein>
<dbReference type="InterPro" id="IPR038766">
    <property type="entry name" value="Membrane_comp_ABC_pdt"/>
</dbReference>
<comment type="subcellular location">
    <subcellularLocation>
        <location evidence="1">Cell membrane</location>
        <topology evidence="1">Multi-pass membrane protein</topology>
    </subcellularLocation>
</comment>
<evidence type="ECO:0000313" key="10">
    <source>
        <dbReference type="Proteomes" id="UP000269148"/>
    </source>
</evidence>
<evidence type="ECO:0000256" key="1">
    <source>
        <dbReference type="ARBA" id="ARBA00004651"/>
    </source>
</evidence>
<feature type="transmembrane region" description="Helical" evidence="7">
    <location>
        <begin position="746"/>
        <end position="765"/>
    </location>
</feature>
<proteinExistence type="predicted"/>
<keyword evidence="4 7" id="KW-1133">Transmembrane helix</keyword>
<accession>A0A3L8GKL9</accession>
<reference evidence="9 10" key="1">
    <citation type="submission" date="2018-06" db="EMBL/GenBank/DDBJ databases">
        <title>Mutators as drivers of adaptation in pathogenic bacteria and a risk factor for host jumps and vaccine escape.</title>
        <authorList>
            <person name="Barnes A.C."/>
            <person name="Silayeva O."/>
        </authorList>
    </citation>
    <scope>NUCLEOTIDE SEQUENCE [LARGE SCALE GENOMIC DNA]</scope>
    <source>
        <strain evidence="9 10">QMA0445</strain>
    </source>
</reference>
<sequence length="875" mass="97986">MTKTLWKDLVRSVAQSKGRFISLFLLMALGSFTLIGLKVTGPNMEKSANRFLDDNQVMDLTLLASRGFNQEDKTELANLSNAELEYAYQLDANFGQREDAIRLFSTQKKHSLSPLLKGHYPKEQDEIALAPWLEKDYPIGQDIEIKTGKQELLQSKKFRVVGYINSSELWSKNNLGNTRSGDGHLSAYALLSESSFKIPKNSVRINYSDLRGINAFSDQYAKAALEKEKALRAVFSDNAKAANQATESTQKQSLSQAEAALKIAKENISQQEVLLGQLPAEQKEQLQDHLSAKKAELHAQEEKLNQRKKELSLLPKASYSIFNRHQLPGGEGYHIYDTSIRSIGMVSHIFPIVLYLVAALVTFTTMTRFVDEERRNSGLLQALGFSKQAILSKFLIYGLLASFLGTTVGILGGTYFLSPLIAEIITKPMVLGQTRLDFYLSYAAIAYLLALFSALLPVYVIVRRELSHVPAQLLLPKPPVKGAKVLLEKIPFLWKRLSFTYKVTIRNIFRYKQRMLMTIFGVAGSVALLFSGLGIQSSLSKVIDHQFQKISPYDLLLIEQSDAEDRAKSYLLDFLNSKEVGAYQTVNFAASQFQIKGQSQGSQVSLFTTDAKTLEPFMTLYDVSSKKKVNLASDGIVMSEKLASFYHVKAGQMVDLRDTQNHKIRVKVSHIIEMNVGHFIVMNQAYYKKNFTAITTDKAYLVNVSKGHSLSKTAKKLLTYPSVKALSQNSQIITSVKAVVQSLNQVMTLLVILSLLLALVILYNLTTINIAERIRELSTIKVLGFYDKEVGLYIYRETILLSLLGIFLGILSGQKLHGLMMRLIGADNMQFGRQVDLYVYLLPIVAVCLLIIALGISVHHRLKHLEMLEALKSID</sequence>
<evidence type="ECO:0000256" key="2">
    <source>
        <dbReference type="ARBA" id="ARBA00022475"/>
    </source>
</evidence>
<feature type="transmembrane region" description="Helical" evidence="7">
    <location>
        <begin position="438"/>
        <end position="462"/>
    </location>
</feature>
<name>A0A3L8GKL9_STRIN</name>
<evidence type="ECO:0000256" key="7">
    <source>
        <dbReference type="SAM" id="Phobius"/>
    </source>
</evidence>
<feature type="transmembrane region" description="Helical" evidence="7">
    <location>
        <begin position="349"/>
        <end position="370"/>
    </location>
</feature>
<feature type="transmembrane region" description="Helical" evidence="7">
    <location>
        <begin position="515"/>
        <end position="535"/>
    </location>
</feature>
<feature type="transmembrane region" description="Helical" evidence="7">
    <location>
        <begin position="394"/>
        <end position="418"/>
    </location>
</feature>
<feature type="transmembrane region" description="Helical" evidence="7">
    <location>
        <begin position="837"/>
        <end position="858"/>
    </location>
</feature>
<dbReference type="STRING" id="1346.BMF34_04460"/>
<dbReference type="AlphaFoldDB" id="A0A3L8GKL9"/>
<dbReference type="Proteomes" id="UP000269148">
    <property type="component" value="Unassembled WGS sequence"/>
</dbReference>
<keyword evidence="5 7" id="KW-0472">Membrane</keyword>
<evidence type="ECO:0000256" key="3">
    <source>
        <dbReference type="ARBA" id="ARBA00022692"/>
    </source>
</evidence>
<feature type="coiled-coil region" evidence="6">
    <location>
        <begin position="254"/>
        <end position="314"/>
    </location>
</feature>
<evidence type="ECO:0000256" key="5">
    <source>
        <dbReference type="ARBA" id="ARBA00023136"/>
    </source>
</evidence>
<dbReference type="EMBL" id="QLQD01000045">
    <property type="protein sequence ID" value="RLU57203.1"/>
    <property type="molecule type" value="Genomic_DNA"/>
</dbReference>
<dbReference type="Pfam" id="PF02687">
    <property type="entry name" value="FtsX"/>
    <property type="match status" value="2"/>
</dbReference>
<dbReference type="OrthoDB" id="5137249at2"/>
<evidence type="ECO:0000256" key="6">
    <source>
        <dbReference type="SAM" id="Coils"/>
    </source>
</evidence>
<evidence type="ECO:0000256" key="4">
    <source>
        <dbReference type="ARBA" id="ARBA00022989"/>
    </source>
</evidence>
<feature type="transmembrane region" description="Helical" evidence="7">
    <location>
        <begin position="20"/>
        <end position="37"/>
    </location>
</feature>